<sequence length="68" mass="7365">MYPTVILAGSVRSPYGENGGYVYINQNTAPSGWSTLKRYQGYNHLIAINGYLTTKSGSVGADATKIDY</sequence>
<dbReference type="EMBL" id="KX258624">
    <property type="protein sequence ID" value="AOB42102.1"/>
    <property type="molecule type" value="Genomic_DNA"/>
</dbReference>
<name>A0A1B2RBW1_BACTU</name>
<reference evidence="1" key="1">
    <citation type="submission" date="2016-05" db="EMBL/GenBank/DDBJ databases">
        <title>Complete sequence and organization of pFR260, the Bacillus thuringiensis INTA Fr7-4 plasmid harbouring the insecticidal genes.</title>
        <authorList>
            <person name="Navas L.E."/>
            <person name="Amadio A.F."/>
            <person name="Ortiz E.M."/>
            <person name="Sauka D.H."/>
            <person name="Benintende G.B."/>
            <person name="Zandomeni R.O."/>
            <person name="Berretta M.F."/>
        </authorList>
    </citation>
    <scope>NUCLEOTIDE SEQUENCE</scope>
    <source>
        <strain evidence="1">INTA Fr7-4</strain>
        <plasmid evidence="1">pFR260</plasmid>
    </source>
</reference>
<dbReference type="RefSeq" id="WP_076776154.1">
    <property type="nucleotide sequence ID" value="NZ_KX258624.1"/>
</dbReference>
<accession>A0A1B2RBW1</accession>
<geneLocation type="plasmid" evidence="1">
    <name>pFR260</name>
</geneLocation>
<protein>
    <submittedName>
        <fullName evidence="1">Uncharacterized protein</fullName>
    </submittedName>
</protein>
<keyword evidence="1" id="KW-0614">Plasmid</keyword>
<gene>
    <name evidence="1" type="ORF">pFR260_005c</name>
</gene>
<proteinExistence type="predicted"/>
<organism evidence="1">
    <name type="scientific">Bacillus thuringiensis</name>
    <dbReference type="NCBI Taxonomy" id="1428"/>
    <lineage>
        <taxon>Bacteria</taxon>
        <taxon>Bacillati</taxon>
        <taxon>Bacillota</taxon>
        <taxon>Bacilli</taxon>
        <taxon>Bacillales</taxon>
        <taxon>Bacillaceae</taxon>
        <taxon>Bacillus</taxon>
        <taxon>Bacillus cereus group</taxon>
    </lineage>
</organism>
<dbReference type="AlphaFoldDB" id="A0A1B2RBW1"/>
<evidence type="ECO:0000313" key="1">
    <source>
        <dbReference type="EMBL" id="AOB42102.1"/>
    </source>
</evidence>